<dbReference type="PANTHER" id="PTHR34566:SF2">
    <property type="entry name" value="ALTERED INHERITANCE OF MITOCHONDRIA PROTEIN"/>
    <property type="match status" value="1"/>
</dbReference>
<organism evidence="3 4">
    <name type="scientific">Dipteronia dyeriana</name>
    <dbReference type="NCBI Taxonomy" id="168575"/>
    <lineage>
        <taxon>Eukaryota</taxon>
        <taxon>Viridiplantae</taxon>
        <taxon>Streptophyta</taxon>
        <taxon>Embryophyta</taxon>
        <taxon>Tracheophyta</taxon>
        <taxon>Spermatophyta</taxon>
        <taxon>Magnoliopsida</taxon>
        <taxon>eudicotyledons</taxon>
        <taxon>Gunneridae</taxon>
        <taxon>Pentapetalae</taxon>
        <taxon>rosids</taxon>
        <taxon>malvids</taxon>
        <taxon>Sapindales</taxon>
        <taxon>Sapindaceae</taxon>
        <taxon>Hippocastanoideae</taxon>
        <taxon>Acereae</taxon>
        <taxon>Dipteronia</taxon>
    </lineage>
</organism>
<reference evidence="3" key="1">
    <citation type="journal article" date="2023" name="Plant J.">
        <title>Genome sequences and population genomics provide insights into the demographic history, inbreeding, and mutation load of two 'living fossil' tree species of Dipteronia.</title>
        <authorList>
            <person name="Feng Y."/>
            <person name="Comes H.P."/>
            <person name="Chen J."/>
            <person name="Zhu S."/>
            <person name="Lu R."/>
            <person name="Zhang X."/>
            <person name="Li P."/>
            <person name="Qiu J."/>
            <person name="Olsen K.M."/>
            <person name="Qiu Y."/>
        </authorList>
    </citation>
    <scope>NUCLEOTIDE SEQUENCE</scope>
    <source>
        <strain evidence="3">KIB01</strain>
    </source>
</reference>
<evidence type="ECO:0000256" key="1">
    <source>
        <dbReference type="SAM" id="MobiDB-lite"/>
    </source>
</evidence>
<sequence length="212" mass="23543">MGTWAVPNEVIRDSEAKALEDDGRALLDFFYSCIGYSIYINVQDGVSTDNKQTKRIQLPTCIGFKLLWQLKAAPARSKEESLWIQLQSETISSDTASAPAPACSKEEKSQIQLQSAPISGDTASAPAPAPVHTCSKEERVRDTDRRRIDTRKEVKDGDNNNKKQEKQQSEAVRGDTIQKVKSAKEETTTTRKEAKEGGDNKNKNKKSSKAKR</sequence>
<feature type="compositionally biased region" description="Basic residues" evidence="1">
    <location>
        <begin position="203"/>
        <end position="212"/>
    </location>
</feature>
<accession>A0AAD9XCN5</accession>
<name>A0AAD9XCN5_9ROSI</name>
<protein>
    <recommendedName>
        <fullName evidence="2">DUF8204 domain-containing protein</fullName>
    </recommendedName>
</protein>
<evidence type="ECO:0000259" key="2">
    <source>
        <dbReference type="Pfam" id="PF26631"/>
    </source>
</evidence>
<comment type="caution">
    <text evidence="3">The sequence shown here is derived from an EMBL/GenBank/DDBJ whole genome shotgun (WGS) entry which is preliminary data.</text>
</comment>
<dbReference type="Proteomes" id="UP001280121">
    <property type="component" value="Unassembled WGS sequence"/>
</dbReference>
<dbReference type="PANTHER" id="PTHR34566">
    <property type="entry name" value="ALTERED INHERITANCE OF MITOCHONDRIA PROTEIN"/>
    <property type="match status" value="1"/>
</dbReference>
<dbReference type="EMBL" id="JANJYI010000003">
    <property type="protein sequence ID" value="KAK2657060.1"/>
    <property type="molecule type" value="Genomic_DNA"/>
</dbReference>
<keyword evidence="4" id="KW-1185">Reference proteome</keyword>
<dbReference type="AlphaFoldDB" id="A0AAD9XCN5"/>
<dbReference type="InterPro" id="IPR058517">
    <property type="entry name" value="DUF8204"/>
</dbReference>
<feature type="compositionally biased region" description="Basic and acidic residues" evidence="1">
    <location>
        <begin position="134"/>
        <end position="202"/>
    </location>
</feature>
<gene>
    <name evidence="3" type="ORF">Ddye_010112</name>
</gene>
<proteinExistence type="predicted"/>
<feature type="region of interest" description="Disordered" evidence="1">
    <location>
        <begin position="94"/>
        <end position="212"/>
    </location>
</feature>
<evidence type="ECO:0000313" key="3">
    <source>
        <dbReference type="EMBL" id="KAK2657060.1"/>
    </source>
</evidence>
<feature type="domain" description="DUF8204" evidence="2">
    <location>
        <begin position="5"/>
        <end position="66"/>
    </location>
</feature>
<evidence type="ECO:0000313" key="4">
    <source>
        <dbReference type="Proteomes" id="UP001280121"/>
    </source>
</evidence>
<dbReference type="Pfam" id="PF26631">
    <property type="entry name" value="DUF8204"/>
    <property type="match status" value="1"/>
</dbReference>